<feature type="signal peptide" evidence="8">
    <location>
        <begin position="1"/>
        <end position="22"/>
    </location>
</feature>
<dbReference type="GO" id="GO:1990281">
    <property type="term" value="C:efflux pump complex"/>
    <property type="evidence" value="ECO:0007669"/>
    <property type="project" value="TreeGrafter"/>
</dbReference>
<sequence>MRIKLLWLALLCGLSGVPAAHGQVLALTLEQTIERARNLSPDAQSARHAFRSAYWNYRYYRANYLPALTLTSDPYLDRAINRITMSDGSVRFVEQNLLSTDLTLSLTQNIPLTGGTLFLETSAQRLDMFSDHSSSWQTSPVTIGYRQSLFGYNSLKWDKRIEPVRYQEARKTYVETLELVAASATQKFFDLATAQSNLEIATTNYAHADTLYTYAKGRYDIGTISENEMLQLEINKLTEEANCMNARIEVENCMQELRSYLGIREDVDLQVKLNDSIPSFIVNLNEALLLANTNSPDILNMQRRKLESESSVASARANAGLKADIYLRFGLTQTGDKFREAYRDPLNQQYVSLSISLPILDWGRGKGQVRVARSNRDLVHTQVEQDRTDFQLNVRKLVKQFNLQSQRVHIAARTDHTAQRRAEVARKLYLLGKSTVLDLNASISEKDSARRNYINALYEYWSLFYTLRSLTLYDFEHGQPLEERLEDLLVDTSYRGVSP</sequence>
<keyword evidence="7" id="KW-0998">Cell outer membrane</keyword>
<dbReference type="EMBL" id="DWZI01000046">
    <property type="protein sequence ID" value="HJA86402.1"/>
    <property type="molecule type" value="Genomic_DNA"/>
</dbReference>
<evidence type="ECO:0000256" key="7">
    <source>
        <dbReference type="ARBA" id="ARBA00023237"/>
    </source>
</evidence>
<dbReference type="SUPFAM" id="SSF56954">
    <property type="entry name" value="Outer membrane efflux proteins (OEP)"/>
    <property type="match status" value="1"/>
</dbReference>
<dbReference type="GO" id="GO:0015562">
    <property type="term" value="F:efflux transmembrane transporter activity"/>
    <property type="evidence" value="ECO:0007669"/>
    <property type="project" value="InterPro"/>
</dbReference>
<dbReference type="Gene3D" id="1.20.1600.10">
    <property type="entry name" value="Outer membrane efflux proteins (OEP)"/>
    <property type="match status" value="1"/>
</dbReference>
<evidence type="ECO:0000256" key="3">
    <source>
        <dbReference type="ARBA" id="ARBA00022448"/>
    </source>
</evidence>
<keyword evidence="8" id="KW-0732">Signal</keyword>
<keyword evidence="3" id="KW-0813">Transport</keyword>
<feature type="chain" id="PRO_5039594442" evidence="8">
    <location>
        <begin position="23"/>
        <end position="499"/>
    </location>
</feature>
<keyword evidence="5" id="KW-0812">Transmembrane</keyword>
<dbReference type="PANTHER" id="PTHR30026:SF20">
    <property type="entry name" value="OUTER MEMBRANE PROTEIN TOLC"/>
    <property type="match status" value="1"/>
</dbReference>
<dbReference type="Proteomes" id="UP000823862">
    <property type="component" value="Unassembled WGS sequence"/>
</dbReference>
<evidence type="ECO:0000256" key="5">
    <source>
        <dbReference type="ARBA" id="ARBA00022692"/>
    </source>
</evidence>
<evidence type="ECO:0000313" key="10">
    <source>
        <dbReference type="Proteomes" id="UP000823862"/>
    </source>
</evidence>
<reference evidence="9" key="1">
    <citation type="journal article" date="2021" name="PeerJ">
        <title>Extensive microbial diversity within the chicken gut microbiome revealed by metagenomics and culture.</title>
        <authorList>
            <person name="Gilroy R."/>
            <person name="Ravi A."/>
            <person name="Getino M."/>
            <person name="Pursley I."/>
            <person name="Horton D.L."/>
            <person name="Alikhan N.F."/>
            <person name="Baker D."/>
            <person name="Gharbi K."/>
            <person name="Hall N."/>
            <person name="Watson M."/>
            <person name="Adriaenssens E.M."/>
            <person name="Foster-Nyarko E."/>
            <person name="Jarju S."/>
            <person name="Secka A."/>
            <person name="Antonio M."/>
            <person name="Oren A."/>
            <person name="Chaudhuri R.R."/>
            <person name="La Ragione R."/>
            <person name="Hildebrand F."/>
            <person name="Pallen M.J."/>
        </authorList>
    </citation>
    <scope>NUCLEOTIDE SEQUENCE</scope>
    <source>
        <strain evidence="9">ChiHjej12B11-9795</strain>
    </source>
</reference>
<dbReference type="InterPro" id="IPR051906">
    <property type="entry name" value="TolC-like"/>
</dbReference>
<evidence type="ECO:0000256" key="8">
    <source>
        <dbReference type="SAM" id="SignalP"/>
    </source>
</evidence>
<dbReference type="InterPro" id="IPR003423">
    <property type="entry name" value="OMP_efflux"/>
</dbReference>
<keyword evidence="4" id="KW-1134">Transmembrane beta strand</keyword>
<comment type="subcellular location">
    <subcellularLocation>
        <location evidence="1">Cell outer membrane</location>
    </subcellularLocation>
</comment>
<dbReference type="PANTHER" id="PTHR30026">
    <property type="entry name" value="OUTER MEMBRANE PROTEIN TOLC"/>
    <property type="match status" value="1"/>
</dbReference>
<evidence type="ECO:0000256" key="2">
    <source>
        <dbReference type="ARBA" id="ARBA00007613"/>
    </source>
</evidence>
<evidence type="ECO:0000256" key="6">
    <source>
        <dbReference type="ARBA" id="ARBA00023136"/>
    </source>
</evidence>
<reference evidence="9" key="2">
    <citation type="submission" date="2021-04" db="EMBL/GenBank/DDBJ databases">
        <authorList>
            <person name="Gilroy R."/>
        </authorList>
    </citation>
    <scope>NUCLEOTIDE SEQUENCE</scope>
    <source>
        <strain evidence="9">ChiHjej12B11-9795</strain>
    </source>
</reference>
<keyword evidence="6" id="KW-0472">Membrane</keyword>
<dbReference type="GO" id="GO:0015288">
    <property type="term" value="F:porin activity"/>
    <property type="evidence" value="ECO:0007669"/>
    <property type="project" value="TreeGrafter"/>
</dbReference>
<evidence type="ECO:0000256" key="1">
    <source>
        <dbReference type="ARBA" id="ARBA00004442"/>
    </source>
</evidence>
<evidence type="ECO:0000256" key="4">
    <source>
        <dbReference type="ARBA" id="ARBA00022452"/>
    </source>
</evidence>
<dbReference type="GO" id="GO:0009279">
    <property type="term" value="C:cell outer membrane"/>
    <property type="evidence" value="ECO:0007669"/>
    <property type="project" value="UniProtKB-SubCell"/>
</dbReference>
<proteinExistence type="inferred from homology"/>
<comment type="similarity">
    <text evidence="2">Belongs to the outer membrane factor (OMF) (TC 1.B.17) family.</text>
</comment>
<evidence type="ECO:0000313" key="9">
    <source>
        <dbReference type="EMBL" id="HJA86402.1"/>
    </source>
</evidence>
<organism evidence="9 10">
    <name type="scientific">Candidatus Bacteroides avicola</name>
    <dbReference type="NCBI Taxonomy" id="2838468"/>
    <lineage>
        <taxon>Bacteria</taxon>
        <taxon>Pseudomonadati</taxon>
        <taxon>Bacteroidota</taxon>
        <taxon>Bacteroidia</taxon>
        <taxon>Bacteroidales</taxon>
        <taxon>Bacteroidaceae</taxon>
        <taxon>Bacteroides</taxon>
    </lineage>
</organism>
<accession>A0A9D2KVH6</accession>
<dbReference type="AlphaFoldDB" id="A0A9D2KVH6"/>
<name>A0A9D2KVH6_9BACE</name>
<comment type="caution">
    <text evidence="9">The sequence shown here is derived from an EMBL/GenBank/DDBJ whole genome shotgun (WGS) entry which is preliminary data.</text>
</comment>
<dbReference type="Pfam" id="PF02321">
    <property type="entry name" value="OEP"/>
    <property type="match status" value="2"/>
</dbReference>
<gene>
    <name evidence="9" type="ORF">H9950_09490</name>
</gene>
<protein>
    <submittedName>
        <fullName evidence="9">TolC family protein</fullName>
    </submittedName>
</protein>